<feature type="domain" description="CheR-type methyltransferase" evidence="12">
    <location>
        <begin position="205"/>
        <end position="463"/>
    </location>
</feature>
<evidence type="ECO:0000256" key="6">
    <source>
        <dbReference type="ARBA" id="ARBA00022691"/>
    </source>
</evidence>
<name>A0A3M0CQP6_9PROT</name>
<dbReference type="FunFam" id="3.30.565.10:FF:000010">
    <property type="entry name" value="Sensor histidine kinase RcsC"/>
    <property type="match status" value="1"/>
</dbReference>
<dbReference type="EMBL" id="REFR01000009">
    <property type="protein sequence ID" value="RMB11812.1"/>
    <property type="molecule type" value="Genomic_DNA"/>
</dbReference>
<dbReference type="GO" id="GO:0032259">
    <property type="term" value="P:methylation"/>
    <property type="evidence" value="ECO:0007669"/>
    <property type="project" value="UniProtKB-KW"/>
</dbReference>
<dbReference type="Gene3D" id="1.10.155.10">
    <property type="entry name" value="Chemotaxis receptor methyltransferase CheR, N-terminal domain"/>
    <property type="match status" value="1"/>
</dbReference>
<gene>
    <name evidence="13" type="ORF">BXY39_0296</name>
</gene>
<feature type="domain" description="Histidine kinase" evidence="10">
    <location>
        <begin position="995"/>
        <end position="1217"/>
    </location>
</feature>
<dbReference type="GO" id="GO:0005737">
    <property type="term" value="C:cytoplasm"/>
    <property type="evidence" value="ECO:0007669"/>
    <property type="project" value="InterPro"/>
</dbReference>
<dbReference type="InterPro" id="IPR005467">
    <property type="entry name" value="His_kinase_dom"/>
</dbReference>
<evidence type="ECO:0000256" key="9">
    <source>
        <dbReference type="SAM" id="MobiDB-lite"/>
    </source>
</evidence>
<comment type="catalytic activity">
    <reaction evidence="2">
        <text>L-glutamyl-[protein] + S-adenosyl-L-methionine = [protein]-L-glutamate 5-O-methyl ester + S-adenosyl-L-homocysteine</text>
        <dbReference type="Rhea" id="RHEA:24452"/>
        <dbReference type="Rhea" id="RHEA-COMP:10208"/>
        <dbReference type="Rhea" id="RHEA-COMP:10311"/>
        <dbReference type="ChEBI" id="CHEBI:29973"/>
        <dbReference type="ChEBI" id="CHEBI:57856"/>
        <dbReference type="ChEBI" id="CHEBI:59789"/>
        <dbReference type="ChEBI" id="CHEBI:82795"/>
        <dbReference type="EC" id="2.1.1.80"/>
    </reaction>
</comment>
<dbReference type="SMART" id="SM00138">
    <property type="entry name" value="MeTrc"/>
    <property type="match status" value="1"/>
</dbReference>
<dbReference type="Pfam" id="PF01739">
    <property type="entry name" value="CheR"/>
    <property type="match status" value="1"/>
</dbReference>
<dbReference type="InterPro" id="IPR036097">
    <property type="entry name" value="HisK_dim/P_sf"/>
</dbReference>
<dbReference type="InterPro" id="IPR000780">
    <property type="entry name" value="CheR_MeTrfase"/>
</dbReference>
<dbReference type="OrthoDB" id="9816309at2"/>
<dbReference type="AlphaFoldDB" id="A0A3M0CQP6"/>
<feature type="active site" evidence="8">
    <location>
        <position position="38"/>
    </location>
</feature>
<dbReference type="PROSITE" id="PS50109">
    <property type="entry name" value="HIS_KIN"/>
    <property type="match status" value="1"/>
</dbReference>
<evidence type="ECO:0000256" key="3">
    <source>
        <dbReference type="ARBA" id="ARBA00022553"/>
    </source>
</evidence>
<dbReference type="GO" id="GO:0000156">
    <property type="term" value="F:phosphorelay response regulator activity"/>
    <property type="evidence" value="ECO:0007669"/>
    <property type="project" value="InterPro"/>
</dbReference>
<organism evidence="13 14">
    <name type="scientific">Eilatimonas milleporae</name>
    <dbReference type="NCBI Taxonomy" id="911205"/>
    <lineage>
        <taxon>Bacteria</taxon>
        <taxon>Pseudomonadati</taxon>
        <taxon>Pseudomonadota</taxon>
        <taxon>Alphaproteobacteria</taxon>
        <taxon>Kordiimonadales</taxon>
        <taxon>Kordiimonadaceae</taxon>
        <taxon>Eilatimonas</taxon>
    </lineage>
</organism>
<feature type="active site" evidence="8">
    <location>
        <position position="131"/>
    </location>
</feature>
<dbReference type="SUPFAM" id="SSF53335">
    <property type="entry name" value="S-adenosyl-L-methionine-dependent methyltransferases"/>
    <property type="match status" value="1"/>
</dbReference>
<evidence type="ECO:0000256" key="5">
    <source>
        <dbReference type="ARBA" id="ARBA00022679"/>
    </source>
</evidence>
<dbReference type="InterPro" id="IPR000673">
    <property type="entry name" value="Sig_transdc_resp-reg_Me-estase"/>
</dbReference>
<keyword evidence="4" id="KW-0489">Methyltransferase</keyword>
<dbReference type="InterPro" id="IPR022642">
    <property type="entry name" value="CheR_C"/>
</dbReference>
<accession>A0A3M0CQP6</accession>
<dbReference type="InterPro" id="IPR035909">
    <property type="entry name" value="CheB_C"/>
</dbReference>
<dbReference type="SUPFAM" id="SSF47757">
    <property type="entry name" value="Chemotaxis receptor methyltransferase CheR, N-terminal domain"/>
    <property type="match status" value="1"/>
</dbReference>
<dbReference type="InParanoid" id="A0A3M0CQP6"/>
<feature type="region of interest" description="Disordered" evidence="9">
    <location>
        <begin position="672"/>
        <end position="697"/>
    </location>
</feature>
<dbReference type="GO" id="GO:0006935">
    <property type="term" value="P:chemotaxis"/>
    <property type="evidence" value="ECO:0007669"/>
    <property type="project" value="UniProtKB-UniRule"/>
</dbReference>
<evidence type="ECO:0000259" key="10">
    <source>
        <dbReference type="PROSITE" id="PS50109"/>
    </source>
</evidence>
<feature type="active site" evidence="8">
    <location>
        <position position="11"/>
    </location>
</feature>
<dbReference type="Proteomes" id="UP000271227">
    <property type="component" value="Unassembled WGS sequence"/>
</dbReference>
<keyword evidence="5" id="KW-0808">Transferase</keyword>
<dbReference type="InterPro" id="IPR022641">
    <property type="entry name" value="CheR_N"/>
</dbReference>
<dbReference type="SUPFAM" id="SSF55874">
    <property type="entry name" value="ATPase domain of HSP90 chaperone/DNA topoisomerase II/histidine kinase"/>
    <property type="match status" value="1"/>
</dbReference>
<dbReference type="RefSeq" id="WP_121937051.1">
    <property type="nucleotide sequence ID" value="NZ_REFR01000009.1"/>
</dbReference>
<dbReference type="Gene3D" id="3.40.50.180">
    <property type="entry name" value="Methylesterase CheB, C-terminal domain"/>
    <property type="match status" value="1"/>
</dbReference>
<dbReference type="Gene3D" id="3.30.565.10">
    <property type="entry name" value="Histidine kinase-like ATPase, C-terminal domain"/>
    <property type="match status" value="1"/>
</dbReference>
<evidence type="ECO:0000256" key="7">
    <source>
        <dbReference type="ARBA" id="ARBA00023012"/>
    </source>
</evidence>
<dbReference type="SMART" id="SM00388">
    <property type="entry name" value="HisKA"/>
    <property type="match status" value="1"/>
</dbReference>
<keyword evidence="7" id="KW-0902">Two-component regulatory system</keyword>
<feature type="domain" description="CheB-type methylesterase" evidence="11">
    <location>
        <begin position="1"/>
        <end position="189"/>
    </location>
</feature>
<proteinExistence type="predicted"/>
<dbReference type="SUPFAM" id="SSF55785">
    <property type="entry name" value="PYP-like sensor domain (PAS domain)"/>
    <property type="match status" value="1"/>
</dbReference>
<dbReference type="Gene3D" id="3.30.450.20">
    <property type="entry name" value="PAS domain"/>
    <property type="match status" value="1"/>
</dbReference>
<dbReference type="InterPro" id="IPR029063">
    <property type="entry name" value="SAM-dependent_MTases_sf"/>
</dbReference>
<dbReference type="InterPro" id="IPR036804">
    <property type="entry name" value="CheR_N_sf"/>
</dbReference>
<dbReference type="PROSITE" id="PS50122">
    <property type="entry name" value="CHEB"/>
    <property type="match status" value="1"/>
</dbReference>
<dbReference type="InterPro" id="IPR050903">
    <property type="entry name" value="Bact_Chemotaxis_MeTrfase"/>
</dbReference>
<evidence type="ECO:0000313" key="13">
    <source>
        <dbReference type="EMBL" id="RMB11812.1"/>
    </source>
</evidence>
<dbReference type="Pfam" id="PF01339">
    <property type="entry name" value="CheB_methylest"/>
    <property type="match status" value="1"/>
</dbReference>
<evidence type="ECO:0000256" key="8">
    <source>
        <dbReference type="PROSITE-ProRule" id="PRU00050"/>
    </source>
</evidence>
<dbReference type="PRINTS" id="PR00996">
    <property type="entry name" value="CHERMTFRASE"/>
</dbReference>
<dbReference type="PANTHER" id="PTHR24422">
    <property type="entry name" value="CHEMOTAXIS PROTEIN METHYLTRANSFERASE"/>
    <property type="match status" value="1"/>
</dbReference>
<dbReference type="PROSITE" id="PS50123">
    <property type="entry name" value="CHER"/>
    <property type="match status" value="1"/>
</dbReference>
<evidence type="ECO:0000313" key="14">
    <source>
        <dbReference type="Proteomes" id="UP000271227"/>
    </source>
</evidence>
<evidence type="ECO:0000256" key="4">
    <source>
        <dbReference type="ARBA" id="ARBA00022603"/>
    </source>
</evidence>
<comment type="caution">
    <text evidence="13">The sequence shown here is derived from an EMBL/GenBank/DDBJ whole genome shotgun (WGS) entry which is preliminary data.</text>
</comment>
<sequence>MGLVVAGIGASAGGLEALRTFVANLAPTGRIAYVVAQHLSPNHNSILTKLLAGECALPVIEAEDGLKLQPDVIHVTPPNVDVFMDEDETLMLRPTDHGRPPHPSIDHFFSSLSELKKTEAIGIILSGTGSDGTFGCECIKKFGGITLAQDDMSAKYNAMPHAAVTAGVIDTVCGPGEMFEALCQKMNIDRPSDTALPDIDEDIVQEIIALLADNMLIDVSQYKTGTIYRRLSMRVKQTKSSDARAYLAMLKQNKAELEKLRDALLIAVTSFFRDREVWQAFESQLSNYLTRQGALTSFRAWVPGCATGEEAYTLAIILLEMLGDSARSIVIQIFATDLDGSSIETARSGLYGEEAIANIPPCLIEKYFVRERDMYRVNNRLRELCIFARHDLVRSPPFMHIDVVTCRNLLIYFDDDLQKTAFKIFHAALRHNGLLMLGKAETATRGKDLFREVDRKHHVYAARDVAAGRPPFVFGRPVVQTAAQPSRKTAKQQKPSDILHKALAEHCAPPAALVDENFNLLATSGRIADFLKFATGETTMDLIALLPRETAPRIRALLHKATSSVTRCSTRFRNIELWQHGETLVDAIPLASAPGLPVRVMIVFHPVHAEDTAHGGDGHSSDPTGTDGGRHIDIAHVSELEKDLALTQEHLQTVVEELEISNEELQTMNEELQSANEELQASNEQLETSNEELQSSNEELVTVNDELERKSEDLSAALNEHEAILETVGAPMLLLDGRRALIRANSEAIAIMEGGSDNLKRYIDEVDFMLPMPDLSAMLMKAGSAGEAPYDMVMHPDGAHYLLRVKHIAKSSSGAAYLIAFQNQTELVAIQDELRRKQKMLRVSNQRLNAVINSLAAHIAVIDSDGTIIQVNERWRQFGELNGYAGGDFGIGRNYLNLCNEATGACSEEADEVARGLIDILGGKRTEFRLEYPCHSPYAKQWYECIACATPLGVETGAVIMHVDITERKLAELALQDALEQAEQAERTKTTFVATMSHELRTPLNAVIGYAEILRQSELTPEQGEKVDIIKRSGQALAALVEDILELSNNELTTDGAELNEIDLRNIISDIRDFFSSRAKARHNQIAVRISKDIPETLYGDMRRIRQVLLSLIGNALKFTEGGKVTVAAGFTPDIPQEACWIRLSVSDTGIGIPESDHERIFDPFVQLHSHMARDHGGAGLGLTISRKFITQMGGRISLDSRLGEGTRITVDLPLFEPHVLTGNSPALPLDWDVKQSKHTVRKPLQRQKKKA</sequence>
<comment type="catalytic activity">
    <reaction evidence="1">
        <text>ATP + protein L-histidine = ADP + protein N-phospho-L-histidine.</text>
        <dbReference type="EC" id="2.7.13.3"/>
    </reaction>
</comment>
<dbReference type="GO" id="GO:0008983">
    <property type="term" value="F:protein-glutamate O-methyltransferase activity"/>
    <property type="evidence" value="ECO:0007669"/>
    <property type="project" value="UniProtKB-EC"/>
</dbReference>
<keyword evidence="3" id="KW-0597">Phosphoprotein</keyword>
<dbReference type="SMART" id="SM00387">
    <property type="entry name" value="HATPase_c"/>
    <property type="match status" value="1"/>
</dbReference>
<dbReference type="Pfam" id="PF02518">
    <property type="entry name" value="HATPase_c"/>
    <property type="match status" value="1"/>
</dbReference>
<keyword evidence="8" id="KW-0145">Chemotaxis</keyword>
<evidence type="ECO:0000259" key="12">
    <source>
        <dbReference type="PROSITE" id="PS50123"/>
    </source>
</evidence>
<feature type="compositionally biased region" description="Polar residues" evidence="9">
    <location>
        <begin position="672"/>
        <end position="681"/>
    </location>
</feature>
<evidence type="ECO:0000256" key="2">
    <source>
        <dbReference type="ARBA" id="ARBA00001541"/>
    </source>
</evidence>
<dbReference type="CDD" id="cd16434">
    <property type="entry name" value="CheB-CheR_fusion"/>
    <property type="match status" value="1"/>
</dbReference>
<keyword evidence="8" id="KW-0378">Hydrolase</keyword>
<dbReference type="InterPro" id="IPR036890">
    <property type="entry name" value="HATPase_C_sf"/>
</dbReference>
<reference evidence="13 14" key="1">
    <citation type="submission" date="2018-10" db="EMBL/GenBank/DDBJ databases">
        <title>Genomic Encyclopedia of Archaeal and Bacterial Type Strains, Phase II (KMG-II): from individual species to whole genera.</title>
        <authorList>
            <person name="Goeker M."/>
        </authorList>
    </citation>
    <scope>NUCLEOTIDE SEQUENCE [LARGE SCALE GENOMIC DNA]</scope>
    <source>
        <strain evidence="13 14">DSM 25217</strain>
    </source>
</reference>
<dbReference type="CDD" id="cd00082">
    <property type="entry name" value="HisKA"/>
    <property type="match status" value="1"/>
</dbReference>
<dbReference type="GO" id="GO:0000155">
    <property type="term" value="F:phosphorelay sensor kinase activity"/>
    <property type="evidence" value="ECO:0007669"/>
    <property type="project" value="InterPro"/>
</dbReference>
<dbReference type="InterPro" id="IPR003661">
    <property type="entry name" value="HisK_dim/P_dom"/>
</dbReference>
<keyword evidence="14" id="KW-1185">Reference proteome</keyword>
<dbReference type="SUPFAM" id="SSF52738">
    <property type="entry name" value="Methylesterase CheB, C-terminal domain"/>
    <property type="match status" value="1"/>
</dbReference>
<dbReference type="Gene3D" id="1.10.287.130">
    <property type="match status" value="1"/>
</dbReference>
<evidence type="ECO:0000256" key="1">
    <source>
        <dbReference type="ARBA" id="ARBA00000085"/>
    </source>
</evidence>
<dbReference type="Pfam" id="PF03705">
    <property type="entry name" value="CheR_N"/>
    <property type="match status" value="1"/>
</dbReference>
<dbReference type="Gene3D" id="3.40.50.150">
    <property type="entry name" value="Vaccinia Virus protein VP39"/>
    <property type="match status" value="1"/>
</dbReference>
<evidence type="ECO:0000259" key="11">
    <source>
        <dbReference type="PROSITE" id="PS50122"/>
    </source>
</evidence>
<dbReference type="InterPro" id="IPR003594">
    <property type="entry name" value="HATPase_dom"/>
</dbReference>
<dbReference type="GO" id="GO:0008984">
    <property type="term" value="F:protein-glutamate methylesterase activity"/>
    <property type="evidence" value="ECO:0007669"/>
    <property type="project" value="InterPro"/>
</dbReference>
<dbReference type="SUPFAM" id="SSF47384">
    <property type="entry name" value="Homodimeric domain of signal transducing histidine kinase"/>
    <property type="match status" value="1"/>
</dbReference>
<keyword evidence="6" id="KW-0949">S-adenosyl-L-methionine</keyword>
<feature type="compositionally biased region" description="Low complexity" evidence="9">
    <location>
        <begin position="682"/>
        <end position="697"/>
    </location>
</feature>
<protein>
    <submittedName>
        <fullName evidence="13">Two-component system CheB/CheR fusion protein</fullName>
    </submittedName>
</protein>
<dbReference type="Pfam" id="PF00512">
    <property type="entry name" value="HisKA"/>
    <property type="match status" value="1"/>
</dbReference>
<dbReference type="InterPro" id="IPR035965">
    <property type="entry name" value="PAS-like_dom_sf"/>
</dbReference>
<dbReference type="CDD" id="cd16922">
    <property type="entry name" value="HATPase_EvgS-ArcB-TorS-like"/>
    <property type="match status" value="1"/>
</dbReference>